<gene>
    <name evidence="2" type="ORF">EXY23_13530</name>
</gene>
<dbReference type="Proteomes" id="UP000295023">
    <property type="component" value="Unassembled WGS sequence"/>
</dbReference>
<accession>A0A4R4DK85</accession>
<proteinExistence type="predicted"/>
<evidence type="ECO:0000256" key="1">
    <source>
        <dbReference type="SAM" id="Phobius"/>
    </source>
</evidence>
<dbReference type="EMBL" id="SKBM01000011">
    <property type="protein sequence ID" value="TCZ61145.1"/>
    <property type="molecule type" value="Genomic_DNA"/>
</dbReference>
<name>A0A4R4DK85_9PROT</name>
<keyword evidence="1" id="KW-1133">Transmembrane helix</keyword>
<keyword evidence="1" id="KW-0812">Transmembrane</keyword>
<dbReference type="AlphaFoldDB" id="A0A4R4DK85"/>
<sequence>MAAPAPAPAPPPPPGAEDLARLVAEMQAGLEEGVRRGALQRDPYAALVAALSRTLSVFPALVRAVEASRQPLGAAEREALAGAMAAEAGRAIRGVAAEVVRAAHRRALATAALGIVALVAAAGACGFLAGRASLAREVVVAEAGLRLEAGAARAWLELIRANPDPRPLLGRATVRAAGEGRYYDGVTLWQVPPSPPPRR</sequence>
<reference evidence="2 3" key="1">
    <citation type="submission" date="2019-03" db="EMBL/GenBank/DDBJ databases">
        <title>Paracraurococcus aquatilis NE82 genome sequence.</title>
        <authorList>
            <person name="Zhao Y."/>
            <person name="Du Z."/>
        </authorList>
    </citation>
    <scope>NUCLEOTIDE SEQUENCE [LARGE SCALE GENOMIC DNA]</scope>
    <source>
        <strain evidence="2 3">NE82</strain>
    </source>
</reference>
<keyword evidence="1" id="KW-0472">Membrane</keyword>
<keyword evidence="3" id="KW-1185">Reference proteome</keyword>
<evidence type="ECO:0000313" key="3">
    <source>
        <dbReference type="Proteomes" id="UP000295023"/>
    </source>
</evidence>
<comment type="caution">
    <text evidence="2">The sequence shown here is derived from an EMBL/GenBank/DDBJ whole genome shotgun (WGS) entry which is preliminary data.</text>
</comment>
<dbReference type="RefSeq" id="WP_132289892.1">
    <property type="nucleotide sequence ID" value="NZ_SKBM01000011.1"/>
</dbReference>
<organism evidence="2 3">
    <name type="scientific">Roseicella aquatilis</name>
    <dbReference type="NCBI Taxonomy" id="2527868"/>
    <lineage>
        <taxon>Bacteria</taxon>
        <taxon>Pseudomonadati</taxon>
        <taxon>Pseudomonadota</taxon>
        <taxon>Alphaproteobacteria</taxon>
        <taxon>Acetobacterales</taxon>
        <taxon>Roseomonadaceae</taxon>
        <taxon>Roseicella</taxon>
    </lineage>
</organism>
<feature type="transmembrane region" description="Helical" evidence="1">
    <location>
        <begin position="107"/>
        <end position="129"/>
    </location>
</feature>
<evidence type="ECO:0000313" key="2">
    <source>
        <dbReference type="EMBL" id="TCZ61145.1"/>
    </source>
</evidence>
<protein>
    <submittedName>
        <fullName evidence="2">Uncharacterized protein</fullName>
    </submittedName>
</protein>